<dbReference type="AlphaFoldDB" id="A0A840QSS3"/>
<feature type="compositionally biased region" description="Acidic residues" evidence="1">
    <location>
        <begin position="385"/>
        <end position="428"/>
    </location>
</feature>
<name>A0A840QSS3_9BACI</name>
<gene>
    <name evidence="2" type="ORF">HNQ41_002615</name>
</gene>
<comment type="caution">
    <text evidence="2">The sequence shown here is derived from an EMBL/GenBank/DDBJ whole genome shotgun (WGS) entry which is preliminary data.</text>
</comment>
<evidence type="ECO:0008006" key="4">
    <source>
        <dbReference type="Google" id="ProtNLM"/>
    </source>
</evidence>
<organism evidence="2 3">
    <name type="scientific">Texcoconibacillus texcoconensis</name>
    <dbReference type="NCBI Taxonomy" id="1095777"/>
    <lineage>
        <taxon>Bacteria</taxon>
        <taxon>Bacillati</taxon>
        <taxon>Bacillota</taxon>
        <taxon>Bacilli</taxon>
        <taxon>Bacillales</taxon>
        <taxon>Bacillaceae</taxon>
        <taxon>Texcoconibacillus</taxon>
    </lineage>
</organism>
<proteinExistence type="predicted"/>
<dbReference type="RefSeq" id="WP_184664823.1">
    <property type="nucleotide sequence ID" value="NZ_JACHHB010000012.1"/>
</dbReference>
<reference evidence="2 3" key="1">
    <citation type="submission" date="2020-08" db="EMBL/GenBank/DDBJ databases">
        <title>Genomic Encyclopedia of Type Strains, Phase IV (KMG-IV): sequencing the most valuable type-strain genomes for metagenomic binning, comparative biology and taxonomic classification.</title>
        <authorList>
            <person name="Goeker M."/>
        </authorList>
    </citation>
    <scope>NUCLEOTIDE SEQUENCE [LARGE SCALE GENOMIC DNA]</scope>
    <source>
        <strain evidence="2 3">DSM 24696</strain>
    </source>
</reference>
<dbReference type="Proteomes" id="UP000551878">
    <property type="component" value="Unassembled WGS sequence"/>
</dbReference>
<feature type="region of interest" description="Disordered" evidence="1">
    <location>
        <begin position="379"/>
        <end position="435"/>
    </location>
</feature>
<sequence>MTETKKYFFLAFSLITAAGMALFLFFTSTTAAYERWVVGEPTFSQGEQIAGIDIGGMTVEEAAEMLEEWAEISHPSPLVEVAFFDEDQHLSHSAVTIDVPQTVEEVMEGTRETWSVDIDRQEVEAVLNTIDYEALSKVNLTDVVIDEVKERLTFDVNDTVVVDLNELLPDELKRETTVVASVERRITDASTVGPWLESLDGTKVEGHSIFSLLNALEEAGIHAWEGDALNTVGSIVYELLLQTNMQVVDRETNETLPETLPLGFDVYLNPSRQGLIIDNINVNDYELTFTQQGERINAELIGPDFPHEFRVRISEEQMIDPRTIVRRNDSLHRTSQIVRHGEQGAFAVVERRRINEQKERIETETISEDFYSPVHHIEERSQGAFDDDVDEEEALEEETGSSDEEKEEKSDENDEADDEADEDDEEEPLPIKGYD</sequence>
<protein>
    <recommendedName>
        <fullName evidence="4">G5 domain-containing protein</fullName>
    </recommendedName>
</protein>
<dbReference type="EMBL" id="JACHHB010000012">
    <property type="protein sequence ID" value="MBB5174400.1"/>
    <property type="molecule type" value="Genomic_DNA"/>
</dbReference>
<keyword evidence="3" id="KW-1185">Reference proteome</keyword>
<accession>A0A840QSS3</accession>
<evidence type="ECO:0000256" key="1">
    <source>
        <dbReference type="SAM" id="MobiDB-lite"/>
    </source>
</evidence>
<evidence type="ECO:0000313" key="3">
    <source>
        <dbReference type="Proteomes" id="UP000551878"/>
    </source>
</evidence>
<evidence type="ECO:0000313" key="2">
    <source>
        <dbReference type="EMBL" id="MBB5174400.1"/>
    </source>
</evidence>